<evidence type="ECO:0000256" key="2">
    <source>
        <dbReference type="ARBA" id="ARBA00038825"/>
    </source>
</evidence>
<name>U3TG69_9CREN</name>
<dbReference type="PANTHER" id="PTHR10668:SF103">
    <property type="entry name" value="PYRIDINE NUCLEOTIDE-DISULFIDE OXIDOREDUCTASE DOMAIN-CONTAINING PROTEIN 2"/>
    <property type="match status" value="1"/>
</dbReference>
<proteinExistence type="predicted"/>
<organism evidence="5 6">
    <name type="scientific">Aeropyrum camini SY1 = JCM 12091</name>
    <dbReference type="NCBI Taxonomy" id="1198449"/>
    <lineage>
        <taxon>Archaea</taxon>
        <taxon>Thermoproteota</taxon>
        <taxon>Thermoprotei</taxon>
        <taxon>Desulfurococcales</taxon>
        <taxon>Desulfurococcaceae</taxon>
        <taxon>Aeropyrum</taxon>
    </lineage>
</organism>
<dbReference type="GO" id="GO:0016491">
    <property type="term" value="F:oxidoreductase activity"/>
    <property type="evidence" value="ECO:0007669"/>
    <property type="project" value="UniProtKB-KW"/>
</dbReference>
<dbReference type="AlphaFoldDB" id="U3TG69"/>
<dbReference type="KEGG" id="acj:ACAM_0845"/>
<evidence type="ECO:0000256" key="1">
    <source>
        <dbReference type="ARBA" id="ARBA00037217"/>
    </source>
</evidence>
<keyword evidence="6" id="KW-1185">Reference proteome</keyword>
<comment type="subunit">
    <text evidence="2">Interacts with COX5B; this interaction may contribute to localize PYROXD2 to the inner face of the inner mitochondrial membrane.</text>
</comment>
<dbReference type="PANTHER" id="PTHR10668">
    <property type="entry name" value="PHYTOENE DEHYDROGENASE"/>
    <property type="match status" value="1"/>
</dbReference>
<dbReference type="STRING" id="1198449.ACAM_0845"/>
<dbReference type="eggNOG" id="arCOG01521">
    <property type="taxonomic scope" value="Archaea"/>
</dbReference>
<dbReference type="GeneID" id="17110224"/>
<protein>
    <recommendedName>
        <fullName evidence="3">Pyridine nucleotide-disulfide oxidoreductase domain-containing protein 2</fullName>
    </recommendedName>
</protein>
<dbReference type="RefSeq" id="WP_022541587.1">
    <property type="nucleotide sequence ID" value="NC_022521.1"/>
</dbReference>
<accession>U3TG69</accession>
<comment type="function">
    <text evidence="1">Probable oxidoreductase that may play a role as regulator of mitochondrial function.</text>
</comment>
<dbReference type="Pfam" id="PF01593">
    <property type="entry name" value="Amino_oxidase"/>
    <property type="match status" value="1"/>
</dbReference>
<evidence type="ECO:0000256" key="3">
    <source>
        <dbReference type="ARBA" id="ARBA00040298"/>
    </source>
</evidence>
<evidence type="ECO:0000259" key="4">
    <source>
        <dbReference type="Pfam" id="PF01593"/>
    </source>
</evidence>
<evidence type="ECO:0000313" key="6">
    <source>
        <dbReference type="Proteomes" id="UP000016887"/>
    </source>
</evidence>
<dbReference type="SUPFAM" id="SSF51905">
    <property type="entry name" value="FAD/NAD(P)-binding domain"/>
    <property type="match status" value="1"/>
</dbReference>
<evidence type="ECO:0000313" key="5">
    <source>
        <dbReference type="EMBL" id="BAN90314.1"/>
    </source>
</evidence>
<dbReference type="InterPro" id="IPR036188">
    <property type="entry name" value="FAD/NAD-bd_sf"/>
</dbReference>
<gene>
    <name evidence="5" type="ORF">ACAM_0845</name>
</gene>
<dbReference type="Gene3D" id="3.50.50.60">
    <property type="entry name" value="FAD/NAD(P)-binding domain"/>
    <property type="match status" value="2"/>
</dbReference>
<keyword evidence="5" id="KW-0560">Oxidoreductase</keyword>
<feature type="domain" description="Amine oxidase" evidence="4">
    <location>
        <begin position="18"/>
        <end position="508"/>
    </location>
</feature>
<reference evidence="5 6" key="1">
    <citation type="journal article" date="2013" name="Appl. Environ. Microbiol.">
        <title>Variation of the Virus-Related Elements within Syntenic Genomes of the Hyperthermophilic Archaeon Aeropyrum.</title>
        <authorList>
            <person name="Daifuku T."/>
            <person name="Yoshida T."/>
            <person name="Kitamura T."/>
            <person name="Kawaichi S."/>
            <person name="Inoue T."/>
            <person name="Nomura K."/>
            <person name="Yoshida Y."/>
            <person name="Kuno S."/>
            <person name="Sako Y."/>
        </authorList>
    </citation>
    <scope>NUCLEOTIDE SEQUENCE [LARGE SCALE GENOMIC DNA]</scope>
    <source>
        <strain evidence="5 6">SY1</strain>
    </source>
</reference>
<dbReference type="EMBL" id="AP012489">
    <property type="protein sequence ID" value="BAN90314.1"/>
    <property type="molecule type" value="Genomic_DNA"/>
</dbReference>
<sequence>MGGERVFDVVIVGGGHNGLTAASILARRGLSVALLEASERLGGLSASYTPWPGFTAPLGAYVLGLYPRWLMREAGIEGRIRLLPKEPGMTVVLGGGRALRVYGDAGRTSREFSRVSPADGRAYLGWARLWSALGVLLEEIYSHPPLHPREAIEHVYRAARTPLVGRIVEEALEAAQWMLTAPASRILGEWFESWEARAALVEDALVGEMAGPSTPGTGIVLAHHYLGVSTGRRGEWAYVQGGMGRLALALAEAAAGAGASVEAGSRVEEVMVSGGRAVGVRTSDGRVYRARRAVVWAASVKALPAVAELEKGLARRIRSLESSGASSKIILAVKGPLRPRREYSWLGEDLYRSSVVTMPGMEYAEKAYGDALSRGVSREPWLSINVLNLVDPSLAPEGWSLASIFLQYTWRRARRWGEEDRAEVGERGLQVLEGVFSLPREGVRSEVLTPRDYEALGNPGGSIFHISMRLDQLYSSRPLPEASDYRVPGVEGLYLASASSHPGGGVSGLPGWLAARRLLEDLGVERPRRLSLEKLAVKMARSAREILGP</sequence>
<dbReference type="InterPro" id="IPR002937">
    <property type="entry name" value="Amino_oxidase"/>
</dbReference>
<dbReference type="Proteomes" id="UP000016887">
    <property type="component" value="Chromosome"/>
</dbReference>